<sequence length="377" mass="41170">MKPTPTFGFVATLSTVALAQTLQGRQNATVSQFGTCKFDRTTAFQLLKASEKPVAQIKRRACSGGKRSKSSSAVSAVAPTSQSLSSSHDTSMSIISSSASSSTATSAVFVSMTDAIVTTAASSTPTSAWQPPSSISAALEEVWEHEMSTYGRPLEFKNFGYDHLMDTQARIQYCVRWDSTQVVTAEQRDKLETALQRQYNKWVEGALAGFDGFPYSTANIKIVGWATNNTALFEGNVTAGVTLYSTTTDVDGIPQCDPACGRAIHYVDGDYSGCTGGNAARYDVSLWLTDGMDDSGFGGDWGQRIGTNYMLENLESENIEILLHEIGHTLALDDFYDWTPPGVSNFIMRAGSSAEVTEFDVWMVRDWWRHLKSRYNL</sequence>
<dbReference type="EMBL" id="JAFIMR010000043">
    <property type="protein sequence ID" value="KAI1856590.1"/>
    <property type="molecule type" value="Genomic_DNA"/>
</dbReference>
<feature type="signal peptide" evidence="2">
    <location>
        <begin position="1"/>
        <end position="19"/>
    </location>
</feature>
<evidence type="ECO:0000256" key="2">
    <source>
        <dbReference type="SAM" id="SignalP"/>
    </source>
</evidence>
<dbReference type="OrthoDB" id="94998at2759"/>
<protein>
    <submittedName>
        <fullName evidence="3">Uncharacterized protein</fullName>
    </submittedName>
</protein>
<dbReference type="PANTHER" id="PTHR35606">
    <property type="entry name" value="CELLULOSE-BINDING FAMILY II PROTEIN"/>
    <property type="match status" value="1"/>
</dbReference>
<feature type="chain" id="PRO_5040418135" evidence="2">
    <location>
        <begin position="20"/>
        <end position="377"/>
    </location>
</feature>
<feature type="region of interest" description="Disordered" evidence="1">
    <location>
        <begin position="58"/>
        <end position="89"/>
    </location>
</feature>
<keyword evidence="2" id="KW-0732">Signal</keyword>
<evidence type="ECO:0000313" key="3">
    <source>
        <dbReference type="EMBL" id="KAI1856590.1"/>
    </source>
</evidence>
<feature type="compositionally biased region" description="Basic residues" evidence="1">
    <location>
        <begin position="58"/>
        <end position="69"/>
    </location>
</feature>
<dbReference type="SUPFAM" id="SSF55486">
    <property type="entry name" value="Metalloproteases ('zincins'), catalytic domain"/>
    <property type="match status" value="1"/>
</dbReference>
<dbReference type="AlphaFoldDB" id="A0A9P9WC92"/>
<dbReference type="PANTHER" id="PTHR35606:SF4">
    <property type="entry name" value="CELLULOSE-BINDING FAMILY II PROTEIN"/>
    <property type="match status" value="1"/>
</dbReference>
<proteinExistence type="predicted"/>
<comment type="caution">
    <text evidence="3">The sequence shown here is derived from an EMBL/GenBank/DDBJ whole genome shotgun (WGS) entry which is preliminary data.</text>
</comment>
<accession>A0A9P9WC92</accession>
<reference evidence="3" key="1">
    <citation type="submission" date="2021-03" db="EMBL/GenBank/DDBJ databases">
        <title>Revisited historic fungal species revealed as producer of novel bioactive compounds through whole genome sequencing and comparative genomics.</title>
        <authorList>
            <person name="Vignolle G.A."/>
            <person name="Hochenegger N."/>
            <person name="Mach R.L."/>
            <person name="Mach-Aigner A.R."/>
            <person name="Javad Rahimi M."/>
            <person name="Salim K.A."/>
            <person name="Chan C.M."/>
            <person name="Lim L.B.L."/>
            <person name="Cai F."/>
            <person name="Druzhinina I.S."/>
            <person name="U'Ren J.M."/>
            <person name="Derntl C."/>
        </authorList>
    </citation>
    <scope>NUCLEOTIDE SEQUENCE</scope>
    <source>
        <strain evidence="3">TUCIM 5799</strain>
    </source>
</reference>
<dbReference type="Proteomes" id="UP000829685">
    <property type="component" value="Unassembled WGS sequence"/>
</dbReference>
<evidence type="ECO:0000256" key="1">
    <source>
        <dbReference type="SAM" id="MobiDB-lite"/>
    </source>
</evidence>
<feature type="compositionally biased region" description="Low complexity" evidence="1">
    <location>
        <begin position="70"/>
        <end position="89"/>
    </location>
</feature>
<organism evidence="3 4">
    <name type="scientific">Neoarthrinium moseri</name>
    <dbReference type="NCBI Taxonomy" id="1658444"/>
    <lineage>
        <taxon>Eukaryota</taxon>
        <taxon>Fungi</taxon>
        <taxon>Dikarya</taxon>
        <taxon>Ascomycota</taxon>
        <taxon>Pezizomycotina</taxon>
        <taxon>Sordariomycetes</taxon>
        <taxon>Xylariomycetidae</taxon>
        <taxon>Amphisphaeriales</taxon>
        <taxon>Apiosporaceae</taxon>
        <taxon>Neoarthrinium</taxon>
    </lineage>
</organism>
<evidence type="ECO:0000313" key="4">
    <source>
        <dbReference type="Proteomes" id="UP000829685"/>
    </source>
</evidence>
<name>A0A9P9WC92_9PEZI</name>
<keyword evidence="4" id="KW-1185">Reference proteome</keyword>
<gene>
    <name evidence="3" type="ORF">JX265_011549</name>
</gene>